<organism evidence="2 3">
    <name type="scientific">Phyllosticta capitalensis</name>
    <dbReference type="NCBI Taxonomy" id="121624"/>
    <lineage>
        <taxon>Eukaryota</taxon>
        <taxon>Fungi</taxon>
        <taxon>Dikarya</taxon>
        <taxon>Ascomycota</taxon>
        <taxon>Pezizomycotina</taxon>
        <taxon>Dothideomycetes</taxon>
        <taxon>Dothideomycetes incertae sedis</taxon>
        <taxon>Botryosphaeriales</taxon>
        <taxon>Phyllostictaceae</taxon>
        <taxon>Phyllosticta</taxon>
    </lineage>
</organism>
<reference evidence="2 3" key="1">
    <citation type="submission" date="2024-04" db="EMBL/GenBank/DDBJ databases">
        <title>Phyllosticta paracitricarpa is synonymous to the EU quarantine fungus P. citricarpa based on phylogenomic analyses.</title>
        <authorList>
            <consortium name="Lawrence Berkeley National Laboratory"/>
            <person name="Van Ingen-Buijs V.A."/>
            <person name="Van Westerhoven A.C."/>
            <person name="Haridas S."/>
            <person name="Skiadas P."/>
            <person name="Martin F."/>
            <person name="Groenewald J.Z."/>
            <person name="Crous P.W."/>
            <person name="Seidl M.F."/>
        </authorList>
    </citation>
    <scope>NUCLEOTIDE SEQUENCE [LARGE SCALE GENOMIC DNA]</scope>
    <source>
        <strain evidence="2 3">CBS 123374</strain>
    </source>
</reference>
<dbReference type="Proteomes" id="UP001492380">
    <property type="component" value="Unassembled WGS sequence"/>
</dbReference>
<name>A0ABR1YLX3_9PEZI</name>
<proteinExistence type="predicted"/>
<evidence type="ECO:0000313" key="3">
    <source>
        <dbReference type="Proteomes" id="UP001492380"/>
    </source>
</evidence>
<comment type="caution">
    <text evidence="2">The sequence shown here is derived from an EMBL/GenBank/DDBJ whole genome shotgun (WGS) entry which is preliminary data.</text>
</comment>
<dbReference type="EMBL" id="JBBWRZ010000006">
    <property type="protein sequence ID" value="KAK8233490.1"/>
    <property type="molecule type" value="Genomic_DNA"/>
</dbReference>
<feature type="chain" id="PRO_5046225879" evidence="1">
    <location>
        <begin position="18"/>
        <end position="176"/>
    </location>
</feature>
<sequence>MLFSAVLLASSAALAAAQDFNAICATPGACLRIKQFFAIEPADPKSADHTAIEFNILNDNANFGASAECEADWPYGTEDWPKQRKDCSIPDFSFYFNGFNGDIDTDFVIEATAGYRDPAVAGPPTPGRAPQDYVTNFARGNVTKDVVACETFGVSYKFCYLKEDKEILMPIYAKTA</sequence>
<evidence type="ECO:0000313" key="2">
    <source>
        <dbReference type="EMBL" id="KAK8233490.1"/>
    </source>
</evidence>
<evidence type="ECO:0000256" key="1">
    <source>
        <dbReference type="SAM" id="SignalP"/>
    </source>
</evidence>
<keyword evidence="3" id="KW-1185">Reference proteome</keyword>
<protein>
    <submittedName>
        <fullName evidence="2">Uncharacterized protein</fullName>
    </submittedName>
</protein>
<accession>A0ABR1YLX3</accession>
<feature type="signal peptide" evidence="1">
    <location>
        <begin position="1"/>
        <end position="17"/>
    </location>
</feature>
<gene>
    <name evidence="2" type="ORF">HDK90DRAFT_511319</name>
</gene>
<keyword evidence="1" id="KW-0732">Signal</keyword>